<name>A0ACB9SUK6_HOLOL</name>
<protein>
    <submittedName>
        <fullName evidence="1">Modular serine protease</fullName>
    </submittedName>
</protein>
<keyword evidence="1" id="KW-0378">Hydrolase</keyword>
<organism evidence="1 2">
    <name type="scientific">Holotrichia oblita</name>
    <name type="common">Chafer beetle</name>
    <dbReference type="NCBI Taxonomy" id="644536"/>
    <lineage>
        <taxon>Eukaryota</taxon>
        <taxon>Metazoa</taxon>
        <taxon>Ecdysozoa</taxon>
        <taxon>Arthropoda</taxon>
        <taxon>Hexapoda</taxon>
        <taxon>Insecta</taxon>
        <taxon>Pterygota</taxon>
        <taxon>Neoptera</taxon>
        <taxon>Endopterygota</taxon>
        <taxon>Coleoptera</taxon>
        <taxon>Polyphaga</taxon>
        <taxon>Scarabaeiformia</taxon>
        <taxon>Scarabaeidae</taxon>
        <taxon>Melolonthinae</taxon>
        <taxon>Holotrichia</taxon>
    </lineage>
</organism>
<reference evidence="1" key="1">
    <citation type="submission" date="2022-04" db="EMBL/GenBank/DDBJ databases">
        <title>Chromosome-scale genome assembly of Holotrichia oblita Faldermann.</title>
        <authorList>
            <person name="Rongchong L."/>
        </authorList>
    </citation>
    <scope>NUCLEOTIDE SEQUENCE</scope>
    <source>
        <strain evidence="1">81SQS9</strain>
    </source>
</reference>
<proteinExistence type="predicted"/>
<keyword evidence="2" id="KW-1185">Reference proteome</keyword>
<evidence type="ECO:0000313" key="1">
    <source>
        <dbReference type="EMBL" id="KAI4457351.1"/>
    </source>
</evidence>
<gene>
    <name evidence="1" type="ORF">MML48_7g00007004</name>
</gene>
<dbReference type="Proteomes" id="UP001056778">
    <property type="component" value="Chromosome 7"/>
</dbReference>
<evidence type="ECO:0000313" key="2">
    <source>
        <dbReference type="Proteomes" id="UP001056778"/>
    </source>
</evidence>
<dbReference type="EMBL" id="CM043021">
    <property type="protein sequence ID" value="KAI4457351.1"/>
    <property type="molecule type" value="Genomic_DNA"/>
</dbReference>
<keyword evidence="1" id="KW-0645">Protease</keyword>
<comment type="caution">
    <text evidence="1">The sequence shown here is derived from an EMBL/GenBank/DDBJ whole genome shotgun (WGS) entry which is preliminary data.</text>
</comment>
<accession>A0ACB9SUK6</accession>
<sequence>MISHRHRTLLQRIVNNCTTNEIRTIQRRANCNFVCDSGVCLDLKYVCDGVTHCRDGSDETSRQCADVRCPSYLFRCAYGACITRDKLCDGISDCADNSDEIDVECRAAAYGDDCRKYEFKCSNGQCINNLDACDGKVDCEDGSDETEQLCGRLACPAYLFRCSYGACLLKTARCNGIVECADNSDEEGCETGAHCAVPAHPNNAFYYVPPIDMVDSYVRHGGKVFISCDRGYYLRGKSLLQCLNGAWMPSINESYCARTCPAVVSDDIHEVSCSYNNQPASCEHAKEGTVAYFSCKDPLISADANSSIVCQSDGEWSQKLKPCIYMKVDRGCLLPPHPRNGKYKLIGREEYLENSHAHSLSALHIMCDNGYVNAGSPYFFCIKNVWTPELSRGHCLRTCPPLYPTDTYDVRCELNGQSVDCEKPIENTIARLSCMPYYKVERVTPILKCQNGEWDPSPIPCQPECGQKTVNVGTLIINGNHTLPGEYPWIAAIYIQKGSRNDQVCSGSLISRFFILSAAHCFTYPGNAIQRNPKLFTIAAGKYYRNFNINETGSQIRKIKKLFVHEDYRGKLHGHRDDIALVEVEPFQLSETVQLICIDWSNFYESIDFQDGKMAVTAGFGFTRQASSPAETLQKLVVPYRSMETCEKNLQKKFYSLYYVSDKICAGYRNENKSICTGDSGGGLYFPRERDYTFFIRGIASLTPISSTGCDSNEYSLYTKVSRYLDWIQDKTRRKL</sequence>